<dbReference type="NCBIfam" id="TIGR01493">
    <property type="entry name" value="HAD-SF-IA-v2"/>
    <property type="match status" value="1"/>
</dbReference>
<dbReference type="InterPro" id="IPR051540">
    <property type="entry name" value="S-2-haloacid_dehalogenase"/>
</dbReference>
<comment type="caution">
    <text evidence="2">The sequence shown here is derived from an EMBL/GenBank/DDBJ whole genome shotgun (WGS) entry which is preliminary data.</text>
</comment>
<evidence type="ECO:0000256" key="1">
    <source>
        <dbReference type="ARBA" id="ARBA00022801"/>
    </source>
</evidence>
<accession>A0ABP4PDB6</accession>
<dbReference type="InterPro" id="IPR006439">
    <property type="entry name" value="HAD-SF_hydro_IA"/>
</dbReference>
<gene>
    <name evidence="2" type="ORF">GCM10009827_118230</name>
</gene>
<dbReference type="EMBL" id="BAAAQD010000061">
    <property type="protein sequence ID" value="GAA1576789.1"/>
    <property type="molecule type" value="Genomic_DNA"/>
</dbReference>
<keyword evidence="3" id="KW-1185">Reference proteome</keyword>
<keyword evidence="1 2" id="KW-0378">Hydrolase</keyword>
<dbReference type="Gene3D" id="1.10.150.750">
    <property type="match status" value="1"/>
</dbReference>
<dbReference type="PANTHER" id="PTHR43316">
    <property type="entry name" value="HYDROLASE, HALOACID DELAHOGENASE-RELATED"/>
    <property type="match status" value="1"/>
</dbReference>
<dbReference type="Proteomes" id="UP001501470">
    <property type="component" value="Unassembled WGS sequence"/>
</dbReference>
<dbReference type="InterPro" id="IPR036412">
    <property type="entry name" value="HAD-like_sf"/>
</dbReference>
<dbReference type="Gene3D" id="3.40.50.1000">
    <property type="entry name" value="HAD superfamily/HAD-like"/>
    <property type="match status" value="1"/>
</dbReference>
<dbReference type="Pfam" id="PF00702">
    <property type="entry name" value="Hydrolase"/>
    <property type="match status" value="1"/>
</dbReference>
<organism evidence="2 3">
    <name type="scientific">Dactylosporangium maewongense</name>
    <dbReference type="NCBI Taxonomy" id="634393"/>
    <lineage>
        <taxon>Bacteria</taxon>
        <taxon>Bacillati</taxon>
        <taxon>Actinomycetota</taxon>
        <taxon>Actinomycetes</taxon>
        <taxon>Micromonosporales</taxon>
        <taxon>Micromonosporaceae</taxon>
        <taxon>Dactylosporangium</taxon>
    </lineage>
</organism>
<dbReference type="SUPFAM" id="SSF56784">
    <property type="entry name" value="HAD-like"/>
    <property type="match status" value="1"/>
</dbReference>
<dbReference type="PANTHER" id="PTHR43316:SF9">
    <property type="entry name" value="ACID DEHALOGENASE, PUTATIVE (AFU_ORTHOLOGUE AFUA_6G14460)-RELATED"/>
    <property type="match status" value="1"/>
</dbReference>
<evidence type="ECO:0000313" key="2">
    <source>
        <dbReference type="EMBL" id="GAA1576789.1"/>
    </source>
</evidence>
<dbReference type="InterPro" id="IPR006328">
    <property type="entry name" value="2-HAD"/>
</dbReference>
<evidence type="ECO:0000313" key="3">
    <source>
        <dbReference type="Proteomes" id="UP001501470"/>
    </source>
</evidence>
<dbReference type="NCBIfam" id="TIGR01428">
    <property type="entry name" value="HAD_type_II"/>
    <property type="match status" value="1"/>
</dbReference>
<dbReference type="RefSeq" id="WP_344515649.1">
    <property type="nucleotide sequence ID" value="NZ_BAAAQD010000061.1"/>
</dbReference>
<dbReference type="GO" id="GO:0016787">
    <property type="term" value="F:hydrolase activity"/>
    <property type="evidence" value="ECO:0007669"/>
    <property type="project" value="UniProtKB-KW"/>
</dbReference>
<sequence>MRLSDFRALSFDCYGTLIDWDSGISAVLGPWAKDRGLDISAEQLLATYAAKEAEVEAELPHELYPGILAESFARVGVELGASVSADDRERLATSVPDWPAFSDSAEALASLHQYYQLIILSNIDNASFAKSNTKLGVTFDAILTAEDIGSYKPAQRNFDVLSAHLRSVGLDQSQLLHVAESLFHDHVPAQRRGVRTVRILRQQPKYGWGATPRPTVDVEPHWEFASLAEFARARAEDEHGS</sequence>
<reference evidence="3" key="1">
    <citation type="journal article" date="2019" name="Int. J. Syst. Evol. Microbiol.">
        <title>The Global Catalogue of Microorganisms (GCM) 10K type strain sequencing project: providing services to taxonomists for standard genome sequencing and annotation.</title>
        <authorList>
            <consortium name="The Broad Institute Genomics Platform"/>
            <consortium name="The Broad Institute Genome Sequencing Center for Infectious Disease"/>
            <person name="Wu L."/>
            <person name="Ma J."/>
        </authorList>
    </citation>
    <scope>NUCLEOTIDE SEQUENCE [LARGE SCALE GENOMIC DNA]</scope>
    <source>
        <strain evidence="3">JCM 15933</strain>
    </source>
</reference>
<dbReference type="InterPro" id="IPR023214">
    <property type="entry name" value="HAD_sf"/>
</dbReference>
<protein>
    <submittedName>
        <fullName evidence="2">HAD family hydrolase</fullName>
    </submittedName>
</protein>
<proteinExistence type="predicted"/>
<name>A0ABP4PDB6_9ACTN</name>